<feature type="region of interest" description="Disordered" evidence="1">
    <location>
        <begin position="1"/>
        <end position="50"/>
    </location>
</feature>
<feature type="domain" description="CxC1-like cysteine cluster associated with KDZ transposases" evidence="2">
    <location>
        <begin position="167"/>
        <end position="228"/>
    </location>
</feature>
<dbReference type="InterPro" id="IPR041320">
    <property type="entry name" value="CxC1"/>
</dbReference>
<organism evidence="3 4">
    <name type="scientific">Hebeloma cylindrosporum</name>
    <dbReference type="NCBI Taxonomy" id="76867"/>
    <lineage>
        <taxon>Eukaryota</taxon>
        <taxon>Fungi</taxon>
        <taxon>Dikarya</taxon>
        <taxon>Basidiomycota</taxon>
        <taxon>Agaricomycotina</taxon>
        <taxon>Agaricomycetes</taxon>
        <taxon>Agaricomycetidae</taxon>
        <taxon>Agaricales</taxon>
        <taxon>Agaricineae</taxon>
        <taxon>Hymenogastraceae</taxon>
        <taxon>Hebeloma</taxon>
    </lineage>
</organism>
<proteinExistence type="predicted"/>
<feature type="compositionally biased region" description="Basic residues" evidence="1">
    <location>
        <begin position="414"/>
        <end position="423"/>
    </location>
</feature>
<dbReference type="EMBL" id="KN831815">
    <property type="protein sequence ID" value="KIM35718.1"/>
    <property type="molecule type" value="Genomic_DNA"/>
</dbReference>
<dbReference type="InterPro" id="IPR040521">
    <property type="entry name" value="KDZ"/>
</dbReference>
<dbReference type="PANTHER" id="PTHR33096">
    <property type="entry name" value="CXC2 DOMAIN-CONTAINING PROTEIN"/>
    <property type="match status" value="1"/>
</dbReference>
<dbReference type="STRING" id="686832.A0A0C2XCU9"/>
<dbReference type="OrthoDB" id="3364670at2759"/>
<dbReference type="AlphaFoldDB" id="A0A0C2XCU9"/>
<dbReference type="Pfam" id="PF18758">
    <property type="entry name" value="KDZ"/>
    <property type="match status" value="1"/>
</dbReference>
<protein>
    <recommendedName>
        <fullName evidence="2">CxC1-like cysteine cluster associated with KDZ transposases domain-containing protein</fullName>
    </recommendedName>
</protein>
<dbReference type="Pfam" id="PF18802">
    <property type="entry name" value="CxC1"/>
    <property type="match status" value="1"/>
</dbReference>
<evidence type="ECO:0000313" key="4">
    <source>
        <dbReference type="Proteomes" id="UP000053424"/>
    </source>
</evidence>
<sequence length="657" mass="74653">MHRRMNKAHHDRAAEPSLPSYMPTPGPSQRHHLSQSKPTPRRPLVYLADRETLTQDYPLPRLPGQVGFAGGRPQDGLVPVPPPPPQFDNHDGTDPVYDYDPQFQPSLNDPVDPAKSRHRRKRVAQWRRWDIEVIPALIGPYINLLAATNSLRDNPPPPSRKASLELVEIRACKCTPAAGQLLELGYFPCAPCHPTLAVDVRMLLFVTKLFVRVSPNTTAWCATVEDFLQGLGYRLTSAGSLRRRFGIALMWFNSLQDAMTSHVAKVQLCVRKLITNLDDGIQQPAPPEPPSPSQRATVEEVEDEASEPPSPRQWATIEEVEDEGLSDTTPLQASRKRPRPLSEVPFPEPPPSDTSKKKSYDLKGPDAIICVDACFTQKHNQQVRDPPRHHSRTVFIEEADVQRMENYVDSVRPSRPHNKKKKPNPSTDESTLEEDGYEGPLRVPTSVLDGCERSFLAADEQREKASTQFFASTTLMAMLCHHDRVLWVVDMQSAGEKQHYVLILLEILFQHLPPQFLIGLLYDIGCQTHRSCIKWDFLKLYHHWMIFGISVFHAFGHQWPCQIIYHPRKRKGFGFSDGEGCERFWHSISKLIGYLRVCGHHQRLYTLDLQIQHAGLENLEKLGVWLLRRTRHCFEKRKAAEEALAACGVPLDILQSE</sequence>
<dbReference type="Proteomes" id="UP000053424">
    <property type="component" value="Unassembled WGS sequence"/>
</dbReference>
<feature type="region of interest" description="Disordered" evidence="1">
    <location>
        <begin position="408"/>
        <end position="441"/>
    </location>
</feature>
<accession>A0A0C2XCU9</accession>
<evidence type="ECO:0000313" key="3">
    <source>
        <dbReference type="EMBL" id="KIM35718.1"/>
    </source>
</evidence>
<feature type="compositionally biased region" description="Basic residues" evidence="1">
    <location>
        <begin position="1"/>
        <end position="10"/>
    </location>
</feature>
<reference evidence="4" key="2">
    <citation type="submission" date="2015-01" db="EMBL/GenBank/DDBJ databases">
        <title>Evolutionary Origins and Diversification of the Mycorrhizal Mutualists.</title>
        <authorList>
            <consortium name="DOE Joint Genome Institute"/>
            <consortium name="Mycorrhizal Genomics Consortium"/>
            <person name="Kohler A."/>
            <person name="Kuo A."/>
            <person name="Nagy L.G."/>
            <person name="Floudas D."/>
            <person name="Copeland A."/>
            <person name="Barry K.W."/>
            <person name="Cichocki N."/>
            <person name="Veneault-Fourrey C."/>
            <person name="LaButti K."/>
            <person name="Lindquist E.A."/>
            <person name="Lipzen A."/>
            <person name="Lundell T."/>
            <person name="Morin E."/>
            <person name="Murat C."/>
            <person name="Riley R."/>
            <person name="Ohm R."/>
            <person name="Sun H."/>
            <person name="Tunlid A."/>
            <person name="Henrissat B."/>
            <person name="Grigoriev I.V."/>
            <person name="Hibbett D.S."/>
            <person name="Martin F."/>
        </authorList>
    </citation>
    <scope>NUCLEOTIDE SEQUENCE [LARGE SCALE GENOMIC DNA]</scope>
    <source>
        <strain evidence="4">h7</strain>
    </source>
</reference>
<keyword evidence="4" id="KW-1185">Reference proteome</keyword>
<reference evidence="3 4" key="1">
    <citation type="submission" date="2014-04" db="EMBL/GenBank/DDBJ databases">
        <authorList>
            <consortium name="DOE Joint Genome Institute"/>
            <person name="Kuo A."/>
            <person name="Gay G."/>
            <person name="Dore J."/>
            <person name="Kohler A."/>
            <person name="Nagy L.G."/>
            <person name="Floudas D."/>
            <person name="Copeland A."/>
            <person name="Barry K.W."/>
            <person name="Cichocki N."/>
            <person name="Veneault-Fourrey C."/>
            <person name="LaButti K."/>
            <person name="Lindquist E.A."/>
            <person name="Lipzen A."/>
            <person name="Lundell T."/>
            <person name="Morin E."/>
            <person name="Murat C."/>
            <person name="Sun H."/>
            <person name="Tunlid A."/>
            <person name="Henrissat B."/>
            <person name="Grigoriev I.V."/>
            <person name="Hibbett D.S."/>
            <person name="Martin F."/>
            <person name="Nordberg H.P."/>
            <person name="Cantor M.N."/>
            <person name="Hua S.X."/>
        </authorList>
    </citation>
    <scope>NUCLEOTIDE SEQUENCE [LARGE SCALE GENOMIC DNA]</scope>
    <source>
        <strain evidence="4">h7</strain>
    </source>
</reference>
<gene>
    <name evidence="3" type="ORF">M413DRAFT_14387</name>
</gene>
<evidence type="ECO:0000259" key="2">
    <source>
        <dbReference type="Pfam" id="PF18802"/>
    </source>
</evidence>
<name>A0A0C2XCU9_HEBCY</name>
<feature type="region of interest" description="Disordered" evidence="1">
    <location>
        <begin position="279"/>
        <end position="361"/>
    </location>
</feature>
<dbReference type="PANTHER" id="PTHR33096:SF1">
    <property type="entry name" value="CXC1-LIKE CYSTEINE CLUSTER ASSOCIATED WITH KDZ TRANSPOSASES DOMAIN-CONTAINING PROTEIN"/>
    <property type="match status" value="1"/>
</dbReference>
<evidence type="ECO:0000256" key="1">
    <source>
        <dbReference type="SAM" id="MobiDB-lite"/>
    </source>
</evidence>
<dbReference type="HOGENOM" id="CLU_004552_10_2_1"/>